<sequence>MSQSEGGSPCAQARLHGIERRVFDLSFRRRLSYQVVVATTVLGDAEYNPLRGPLMTPQAFSCAIRCTLGIGYQDHVGVVHTCPACWDSCSRGLHMRQFTPQPSVLSTQFL</sequence>
<dbReference type="Proteomes" id="UP000287651">
    <property type="component" value="Unassembled WGS sequence"/>
</dbReference>
<accession>A0A426X2N6</accession>
<comment type="caution">
    <text evidence="1">The sequence shown here is derived from an EMBL/GenBank/DDBJ whole genome shotgun (WGS) entry which is preliminary data.</text>
</comment>
<evidence type="ECO:0000313" key="1">
    <source>
        <dbReference type="EMBL" id="RRT33752.1"/>
    </source>
</evidence>
<proteinExistence type="predicted"/>
<organism evidence="1 2">
    <name type="scientific">Ensete ventricosum</name>
    <name type="common">Abyssinian banana</name>
    <name type="synonym">Musa ensete</name>
    <dbReference type="NCBI Taxonomy" id="4639"/>
    <lineage>
        <taxon>Eukaryota</taxon>
        <taxon>Viridiplantae</taxon>
        <taxon>Streptophyta</taxon>
        <taxon>Embryophyta</taxon>
        <taxon>Tracheophyta</taxon>
        <taxon>Spermatophyta</taxon>
        <taxon>Magnoliopsida</taxon>
        <taxon>Liliopsida</taxon>
        <taxon>Zingiberales</taxon>
        <taxon>Musaceae</taxon>
        <taxon>Ensete</taxon>
    </lineage>
</organism>
<dbReference type="AlphaFoldDB" id="A0A426X2N6"/>
<gene>
    <name evidence="1" type="ORF">B296_00054702</name>
</gene>
<dbReference type="EMBL" id="AMZH03028338">
    <property type="protein sequence ID" value="RRT33752.1"/>
    <property type="molecule type" value="Genomic_DNA"/>
</dbReference>
<evidence type="ECO:0000313" key="2">
    <source>
        <dbReference type="Proteomes" id="UP000287651"/>
    </source>
</evidence>
<reference evidence="1 2" key="1">
    <citation type="journal article" date="2014" name="Agronomy (Basel)">
        <title>A Draft Genome Sequence for Ensete ventricosum, the Drought-Tolerant Tree Against Hunger.</title>
        <authorList>
            <person name="Harrison J."/>
            <person name="Moore K.A."/>
            <person name="Paszkiewicz K."/>
            <person name="Jones T."/>
            <person name="Grant M."/>
            <person name="Ambacheew D."/>
            <person name="Muzemil S."/>
            <person name="Studholme D.J."/>
        </authorList>
    </citation>
    <scope>NUCLEOTIDE SEQUENCE [LARGE SCALE GENOMIC DNA]</scope>
</reference>
<protein>
    <submittedName>
        <fullName evidence="1">Uncharacterized protein</fullName>
    </submittedName>
</protein>
<name>A0A426X2N6_ENSVE</name>